<protein>
    <recommendedName>
        <fullName evidence="2">DUF7703 domain-containing protein</fullName>
    </recommendedName>
</protein>
<keyword evidence="1" id="KW-1133">Transmembrane helix</keyword>
<feature type="transmembrane region" description="Helical" evidence="1">
    <location>
        <begin position="15"/>
        <end position="36"/>
    </location>
</feature>
<evidence type="ECO:0000313" key="3">
    <source>
        <dbReference type="EMBL" id="CAG8953652.1"/>
    </source>
</evidence>
<feature type="transmembrane region" description="Helical" evidence="1">
    <location>
        <begin position="81"/>
        <end position="102"/>
    </location>
</feature>
<keyword evidence="1" id="KW-0472">Membrane</keyword>
<dbReference type="PANTHER" id="PTHR37013">
    <property type="entry name" value="INTEGRAL MEMBRANE PROTEIN (AFU_ORTHOLOGUE AFUA_1G05950)-RELATED"/>
    <property type="match status" value="1"/>
</dbReference>
<feature type="domain" description="DUF7703" evidence="2">
    <location>
        <begin position="12"/>
        <end position="261"/>
    </location>
</feature>
<dbReference type="PANTHER" id="PTHR37013:SF4">
    <property type="entry name" value="INTEGRAL MEMBRANE PROTEIN"/>
    <property type="match status" value="1"/>
</dbReference>
<comment type="caution">
    <text evidence="3">The sequence shown here is derived from an EMBL/GenBank/DDBJ whole genome shotgun (WGS) entry which is preliminary data.</text>
</comment>
<dbReference type="Proteomes" id="UP000696280">
    <property type="component" value="Unassembled WGS sequence"/>
</dbReference>
<feature type="transmembrane region" description="Helical" evidence="1">
    <location>
        <begin position="200"/>
        <end position="222"/>
    </location>
</feature>
<proteinExistence type="predicted"/>
<accession>A0A9N9KY71</accession>
<dbReference type="AlphaFoldDB" id="A0A9N9KY71"/>
<organism evidence="3 4">
    <name type="scientific">Hymenoscyphus fraxineus</name>
    <dbReference type="NCBI Taxonomy" id="746836"/>
    <lineage>
        <taxon>Eukaryota</taxon>
        <taxon>Fungi</taxon>
        <taxon>Dikarya</taxon>
        <taxon>Ascomycota</taxon>
        <taxon>Pezizomycotina</taxon>
        <taxon>Leotiomycetes</taxon>
        <taxon>Helotiales</taxon>
        <taxon>Helotiaceae</taxon>
        <taxon>Hymenoscyphus</taxon>
    </lineage>
</organism>
<dbReference type="InterPro" id="IPR056120">
    <property type="entry name" value="DUF7703"/>
</dbReference>
<dbReference type="OrthoDB" id="405906at2759"/>
<keyword evidence="4" id="KW-1185">Reference proteome</keyword>
<reference evidence="3" key="1">
    <citation type="submission" date="2021-07" db="EMBL/GenBank/DDBJ databases">
        <authorList>
            <person name="Durling M."/>
        </authorList>
    </citation>
    <scope>NUCLEOTIDE SEQUENCE</scope>
</reference>
<feature type="transmembrane region" description="Helical" evidence="1">
    <location>
        <begin position="160"/>
        <end position="179"/>
    </location>
</feature>
<keyword evidence="1" id="KW-0812">Transmembrane</keyword>
<feature type="transmembrane region" description="Helical" evidence="1">
    <location>
        <begin position="114"/>
        <end position="140"/>
    </location>
</feature>
<sequence length="335" mass="37791">MPNTAVKRADVVVDVNVVVVICFCSIAFYNIFELLFIVPATFKKKNNLYFWSFLVAMLGISLYSSANLIQSLQTQLLHNALNSFLILLGWSLMVSGQSIVLYSRLHLVTQSYLLLRFILVMIITDAIIFHIPRIILVAGINSNNPDPFLRIYFIYQQVQVAVFCLQETIISGVYIYSALRSLRSADRIRDKTSRRTRTDLIYINAVIVFLDITIVIMEYSGLYSIQMAYRALIYSIKLKLEFHILNQLDDYTQDSRPDTKGNSFTGDSFSVAWSPNHGRSSGRARLFAQQFTGYSASISGGGKQAKREEEICAESTIVVSRTVIAMHSEPVSTAV</sequence>
<dbReference type="EMBL" id="CAJVRL010000051">
    <property type="protein sequence ID" value="CAG8953652.1"/>
    <property type="molecule type" value="Genomic_DNA"/>
</dbReference>
<feature type="transmembrane region" description="Helical" evidence="1">
    <location>
        <begin position="48"/>
        <end position="69"/>
    </location>
</feature>
<evidence type="ECO:0000259" key="2">
    <source>
        <dbReference type="Pfam" id="PF24802"/>
    </source>
</evidence>
<dbReference type="Pfam" id="PF24802">
    <property type="entry name" value="DUF7703"/>
    <property type="match status" value="1"/>
</dbReference>
<evidence type="ECO:0000256" key="1">
    <source>
        <dbReference type="SAM" id="Phobius"/>
    </source>
</evidence>
<name>A0A9N9KY71_9HELO</name>
<evidence type="ECO:0000313" key="4">
    <source>
        <dbReference type="Proteomes" id="UP000696280"/>
    </source>
</evidence>
<gene>
    <name evidence="3" type="ORF">HYFRA_00010111</name>
</gene>